<dbReference type="GO" id="GO:0016020">
    <property type="term" value="C:membrane"/>
    <property type="evidence" value="ECO:0007669"/>
    <property type="project" value="TreeGrafter"/>
</dbReference>
<dbReference type="GeneID" id="14904353"/>
<accession>G0R2L2</accession>
<dbReference type="GO" id="GO:0000045">
    <property type="term" value="P:autophagosome assembly"/>
    <property type="evidence" value="ECO:0007669"/>
    <property type="project" value="TreeGrafter"/>
</dbReference>
<dbReference type="InterPro" id="IPR011009">
    <property type="entry name" value="Kinase-like_dom_sf"/>
</dbReference>
<reference evidence="6 7" key="1">
    <citation type="submission" date="2011-07" db="EMBL/GenBank/DDBJ databases">
        <authorList>
            <person name="Coyne R."/>
            <person name="Brami D."/>
            <person name="Johnson J."/>
            <person name="Hostetler J."/>
            <person name="Hannick L."/>
            <person name="Clark T."/>
            <person name="Cassidy-Hanley D."/>
            <person name="Inman J."/>
        </authorList>
    </citation>
    <scope>NUCLEOTIDE SEQUENCE [LARGE SCALE GENOMIC DNA]</scope>
    <source>
        <strain evidence="6 7">G5</strain>
    </source>
</reference>
<keyword evidence="4" id="KW-0067">ATP-binding</keyword>
<protein>
    <submittedName>
        <fullName evidence="6">Protein kinase, putative</fullName>
    </submittedName>
</protein>
<dbReference type="PANTHER" id="PTHR24348">
    <property type="entry name" value="SERINE/THREONINE-PROTEIN KINASE UNC-51-RELATED"/>
    <property type="match status" value="1"/>
</dbReference>
<evidence type="ECO:0000256" key="4">
    <source>
        <dbReference type="ARBA" id="ARBA00022840"/>
    </source>
</evidence>
<evidence type="ECO:0000313" key="6">
    <source>
        <dbReference type="EMBL" id="EGR28276.1"/>
    </source>
</evidence>
<dbReference type="GO" id="GO:0004674">
    <property type="term" value="F:protein serine/threonine kinase activity"/>
    <property type="evidence" value="ECO:0007669"/>
    <property type="project" value="InterPro"/>
</dbReference>
<dbReference type="GO" id="GO:0005524">
    <property type="term" value="F:ATP binding"/>
    <property type="evidence" value="ECO:0007669"/>
    <property type="project" value="UniProtKB-KW"/>
</dbReference>
<dbReference type="GO" id="GO:0010506">
    <property type="term" value="P:regulation of autophagy"/>
    <property type="evidence" value="ECO:0007669"/>
    <property type="project" value="InterPro"/>
</dbReference>
<dbReference type="InterPro" id="IPR000719">
    <property type="entry name" value="Prot_kinase_dom"/>
</dbReference>
<keyword evidence="1" id="KW-0808">Transferase</keyword>
<evidence type="ECO:0000256" key="1">
    <source>
        <dbReference type="ARBA" id="ARBA00022679"/>
    </source>
</evidence>
<dbReference type="GO" id="GO:0005829">
    <property type="term" value="C:cytosol"/>
    <property type="evidence" value="ECO:0007669"/>
    <property type="project" value="TreeGrafter"/>
</dbReference>
<dbReference type="GO" id="GO:0005776">
    <property type="term" value="C:autophagosome"/>
    <property type="evidence" value="ECO:0007669"/>
    <property type="project" value="TreeGrafter"/>
</dbReference>
<sequence>MKGDVWSAGVCLYYMLYQCFPFYADNVDQLYDNVMRKQLDLNPNLNVKRSEAVKDLLKHMLEKDENKRYDWNQVAQHVCISGKNNNQNPLINSVNTNQIINIKFNQQEEDDNDEDDNQDDD</sequence>
<dbReference type="InterPro" id="IPR045269">
    <property type="entry name" value="Atg1-like"/>
</dbReference>
<dbReference type="Proteomes" id="UP000008983">
    <property type="component" value="Unassembled WGS sequence"/>
</dbReference>
<evidence type="ECO:0000256" key="3">
    <source>
        <dbReference type="ARBA" id="ARBA00022777"/>
    </source>
</evidence>
<dbReference type="EMBL" id="GL984270">
    <property type="protein sequence ID" value="EGR28276.1"/>
    <property type="molecule type" value="Genomic_DNA"/>
</dbReference>
<proteinExistence type="predicted"/>
<dbReference type="Gene3D" id="1.10.510.10">
    <property type="entry name" value="Transferase(Phosphotransferase) domain 1"/>
    <property type="match status" value="1"/>
</dbReference>
<keyword evidence="3 6" id="KW-0418">Kinase</keyword>
<dbReference type="PROSITE" id="PS50011">
    <property type="entry name" value="PROTEIN_KINASE_DOM"/>
    <property type="match status" value="1"/>
</dbReference>
<evidence type="ECO:0000313" key="7">
    <source>
        <dbReference type="Proteomes" id="UP000008983"/>
    </source>
</evidence>
<dbReference type="InParanoid" id="G0R2L2"/>
<dbReference type="RefSeq" id="XP_004027621.1">
    <property type="nucleotide sequence ID" value="XM_004027572.1"/>
</dbReference>
<evidence type="ECO:0000259" key="5">
    <source>
        <dbReference type="PROSITE" id="PS50011"/>
    </source>
</evidence>
<dbReference type="PANTHER" id="PTHR24348:SF22">
    <property type="entry name" value="NON-SPECIFIC SERINE_THREONINE PROTEIN KINASE"/>
    <property type="match status" value="1"/>
</dbReference>
<dbReference type="OrthoDB" id="9984829at2759"/>
<dbReference type="Pfam" id="PF00069">
    <property type="entry name" value="Pkinase"/>
    <property type="match status" value="1"/>
</dbReference>
<dbReference type="GO" id="GO:0000407">
    <property type="term" value="C:phagophore assembly site"/>
    <property type="evidence" value="ECO:0007669"/>
    <property type="project" value="TreeGrafter"/>
</dbReference>
<dbReference type="AlphaFoldDB" id="G0R2L2"/>
<name>G0R2L2_ICHMU</name>
<dbReference type="STRING" id="857967.G0R2L2"/>
<dbReference type="eggNOG" id="KOG0032">
    <property type="taxonomic scope" value="Eukaryota"/>
</dbReference>
<organism evidence="6 7">
    <name type="scientific">Ichthyophthirius multifiliis</name>
    <name type="common">White spot disease agent</name>
    <name type="synonym">Ich</name>
    <dbReference type="NCBI Taxonomy" id="5932"/>
    <lineage>
        <taxon>Eukaryota</taxon>
        <taxon>Sar</taxon>
        <taxon>Alveolata</taxon>
        <taxon>Ciliophora</taxon>
        <taxon>Intramacronucleata</taxon>
        <taxon>Oligohymenophorea</taxon>
        <taxon>Hymenostomatida</taxon>
        <taxon>Ophryoglenina</taxon>
        <taxon>Ichthyophthirius</taxon>
    </lineage>
</organism>
<keyword evidence="2" id="KW-0547">Nucleotide-binding</keyword>
<feature type="domain" description="Protein kinase" evidence="5">
    <location>
        <begin position="1"/>
        <end position="80"/>
    </location>
</feature>
<dbReference type="SUPFAM" id="SSF56112">
    <property type="entry name" value="Protein kinase-like (PK-like)"/>
    <property type="match status" value="1"/>
</dbReference>
<keyword evidence="7" id="KW-1185">Reference proteome</keyword>
<gene>
    <name evidence="6" type="ORF">IMG5_179320</name>
</gene>
<evidence type="ECO:0000256" key="2">
    <source>
        <dbReference type="ARBA" id="ARBA00022741"/>
    </source>
</evidence>